<organism evidence="1 2">
    <name type="scientific">Methanobrevibacter oralis</name>
    <dbReference type="NCBI Taxonomy" id="66851"/>
    <lineage>
        <taxon>Archaea</taxon>
        <taxon>Methanobacteriati</taxon>
        <taxon>Methanobacteriota</taxon>
        <taxon>Methanomada group</taxon>
        <taxon>Methanobacteria</taxon>
        <taxon>Methanobacteriales</taxon>
        <taxon>Methanobacteriaceae</taxon>
        <taxon>Methanobrevibacter</taxon>
    </lineage>
</organism>
<dbReference type="AlphaFoldDB" id="A0A165ZYW4"/>
<gene>
    <name evidence="1" type="ORF">MBORA_15940</name>
</gene>
<dbReference type="OrthoDB" id="386041at2157"/>
<dbReference type="RefSeq" id="WP_042693473.1">
    <property type="nucleotide sequence ID" value="NZ_CABMAB010000022.1"/>
</dbReference>
<protein>
    <submittedName>
        <fullName evidence="1">Uncharacterized protein</fullName>
    </submittedName>
</protein>
<dbReference type="PATRIC" id="fig|66851.6.peg.1734"/>
<name>A0A165ZYW4_METOA</name>
<accession>A0A165ZYW4</accession>
<dbReference type="STRING" id="66851.MBORA_15940"/>
<proteinExistence type="predicted"/>
<reference evidence="2" key="1">
    <citation type="journal article" date="2016" name="Genome Announc.">
        <title>Draft Genome Sequences of Methanobrevibacter curvatus DSM11111, Methanobrevibacter cuticularis DSM11139, Methanobrevibacter filiformis DSM11501, and Methanobrevibacter oralis DSM7256.</title>
        <authorList>
            <person name="Poehlein A."/>
            <person name="Seedorf H."/>
        </authorList>
    </citation>
    <scope>NUCLEOTIDE SEQUENCE [LARGE SCALE GENOMIC DNA]</scope>
    <source>
        <strain evidence="2">DSM 7256 / JCM 30027 / ZR</strain>
    </source>
</reference>
<keyword evidence="2" id="KW-1185">Reference proteome</keyword>
<dbReference type="Proteomes" id="UP000077428">
    <property type="component" value="Unassembled WGS sequence"/>
</dbReference>
<sequence length="111" mass="13352">MRMLKLNGTDVEGDLYEWSKLITDLGDKEVKYYNLKEKYNELSEKIIESTDFKELYGKNNESVRKNHVKNELSDMVKEIKSLEFRIDYCKRRIMFLKQLIHTKTVLLQIKN</sequence>
<evidence type="ECO:0000313" key="1">
    <source>
        <dbReference type="EMBL" id="KZX11349.1"/>
    </source>
</evidence>
<comment type="caution">
    <text evidence="1">The sequence shown here is derived from an EMBL/GenBank/DDBJ whole genome shotgun (WGS) entry which is preliminary data.</text>
</comment>
<dbReference type="EMBL" id="LWMU01000092">
    <property type="protein sequence ID" value="KZX11349.1"/>
    <property type="molecule type" value="Genomic_DNA"/>
</dbReference>
<evidence type="ECO:0000313" key="2">
    <source>
        <dbReference type="Proteomes" id="UP000077428"/>
    </source>
</evidence>